<dbReference type="AlphaFoldDB" id="A0A2S9IZV0"/>
<dbReference type="OrthoDB" id="9807874at2"/>
<feature type="transmembrane region" description="Helical" evidence="7">
    <location>
        <begin position="6"/>
        <end position="26"/>
    </location>
</feature>
<dbReference type="GO" id="GO:0004252">
    <property type="term" value="F:serine-type endopeptidase activity"/>
    <property type="evidence" value="ECO:0007669"/>
    <property type="project" value="InterPro"/>
</dbReference>
<dbReference type="SUPFAM" id="SSF144091">
    <property type="entry name" value="Rhomboid-like"/>
    <property type="match status" value="1"/>
</dbReference>
<dbReference type="InterPro" id="IPR050925">
    <property type="entry name" value="Rhomboid_protease_S54"/>
</dbReference>
<comment type="caution">
    <text evidence="9">The sequence shown here is derived from an EMBL/GenBank/DDBJ whole genome shotgun (WGS) entry which is preliminary data.</text>
</comment>
<keyword evidence="9" id="KW-0645">Protease</keyword>
<evidence type="ECO:0000256" key="1">
    <source>
        <dbReference type="ARBA" id="ARBA00004141"/>
    </source>
</evidence>
<dbReference type="InterPro" id="IPR035952">
    <property type="entry name" value="Rhomboid-like_sf"/>
</dbReference>
<evidence type="ECO:0000256" key="6">
    <source>
        <dbReference type="ARBA" id="ARBA00023136"/>
    </source>
</evidence>
<evidence type="ECO:0000256" key="7">
    <source>
        <dbReference type="SAM" id="Phobius"/>
    </source>
</evidence>
<feature type="transmembrane region" description="Helical" evidence="7">
    <location>
        <begin position="89"/>
        <end position="108"/>
    </location>
</feature>
<dbReference type="Pfam" id="PF01694">
    <property type="entry name" value="Rhomboid"/>
    <property type="match status" value="1"/>
</dbReference>
<evidence type="ECO:0000256" key="5">
    <source>
        <dbReference type="ARBA" id="ARBA00022989"/>
    </source>
</evidence>
<evidence type="ECO:0000313" key="9">
    <source>
        <dbReference type="EMBL" id="PRD46020.1"/>
    </source>
</evidence>
<reference evidence="9 10" key="1">
    <citation type="submission" date="2018-02" db="EMBL/GenBank/DDBJ databases">
        <title>The draft genome of Sphingobacterium sp. 5JN-11.</title>
        <authorList>
            <person name="Liu L."/>
            <person name="Li L."/>
            <person name="Liang L."/>
            <person name="Zhang X."/>
            <person name="Wang T."/>
        </authorList>
    </citation>
    <scope>NUCLEOTIDE SEQUENCE [LARGE SCALE GENOMIC DNA]</scope>
    <source>
        <strain evidence="9 10">5JN-11</strain>
    </source>
</reference>
<feature type="domain" description="Peptidase S54 rhomboid" evidence="8">
    <location>
        <begin position="47"/>
        <end position="197"/>
    </location>
</feature>
<feature type="transmembrane region" description="Helical" evidence="7">
    <location>
        <begin position="65"/>
        <end position="83"/>
    </location>
</feature>
<dbReference type="EMBL" id="PVBQ01000018">
    <property type="protein sequence ID" value="PRD46020.1"/>
    <property type="molecule type" value="Genomic_DNA"/>
</dbReference>
<name>A0A2S9IZV0_9SPHI</name>
<dbReference type="Proteomes" id="UP000239711">
    <property type="component" value="Unassembled WGS sequence"/>
</dbReference>
<organism evidence="9 10">
    <name type="scientific">Sphingobacterium haloxyli</name>
    <dbReference type="NCBI Taxonomy" id="2100533"/>
    <lineage>
        <taxon>Bacteria</taxon>
        <taxon>Pseudomonadati</taxon>
        <taxon>Bacteroidota</taxon>
        <taxon>Sphingobacteriia</taxon>
        <taxon>Sphingobacteriales</taxon>
        <taxon>Sphingobacteriaceae</taxon>
        <taxon>Sphingobacterium</taxon>
    </lineage>
</organism>
<evidence type="ECO:0000256" key="4">
    <source>
        <dbReference type="ARBA" id="ARBA00022801"/>
    </source>
</evidence>
<sequence>MLYYLYATPVASVIFVLTIGLSLYVFSNPQWYTKLMLHPYTLHRDKSKWYMVFTSGLIHKDWMHLIFNMMTFYYFGFGLENMFVQFSGVLGHVLFAALYVVSLILSDIPTLIRQKNNPSYYSLGASGAICAVLFSFIMFQPKAMLGLFMVIPIPAYLFAFLFLGYCIWASKKAYDNINHDAHLFGALAGLGLTILLYPWSISHLLSQFL</sequence>
<dbReference type="Gene3D" id="1.20.1540.10">
    <property type="entry name" value="Rhomboid-like"/>
    <property type="match status" value="1"/>
</dbReference>
<keyword evidence="10" id="KW-1185">Reference proteome</keyword>
<dbReference type="PANTHER" id="PTHR43731">
    <property type="entry name" value="RHOMBOID PROTEASE"/>
    <property type="match status" value="1"/>
</dbReference>
<accession>A0A2S9IZV0</accession>
<comment type="subcellular location">
    <subcellularLocation>
        <location evidence="1">Membrane</location>
        <topology evidence="1">Multi-pass membrane protein</topology>
    </subcellularLocation>
</comment>
<evidence type="ECO:0000313" key="10">
    <source>
        <dbReference type="Proteomes" id="UP000239711"/>
    </source>
</evidence>
<keyword evidence="3 7" id="KW-0812">Transmembrane</keyword>
<evidence type="ECO:0000256" key="3">
    <source>
        <dbReference type="ARBA" id="ARBA00022692"/>
    </source>
</evidence>
<dbReference type="InterPro" id="IPR022764">
    <property type="entry name" value="Peptidase_S54_rhomboid_dom"/>
</dbReference>
<dbReference type="GO" id="GO:0016020">
    <property type="term" value="C:membrane"/>
    <property type="evidence" value="ECO:0007669"/>
    <property type="project" value="UniProtKB-SubCell"/>
</dbReference>
<comment type="similarity">
    <text evidence="2">Belongs to the peptidase S54 family.</text>
</comment>
<keyword evidence="4" id="KW-0378">Hydrolase</keyword>
<dbReference type="RefSeq" id="WP_105718269.1">
    <property type="nucleotide sequence ID" value="NZ_PVBQ01000018.1"/>
</dbReference>
<dbReference type="GO" id="GO:0006508">
    <property type="term" value="P:proteolysis"/>
    <property type="evidence" value="ECO:0007669"/>
    <property type="project" value="UniProtKB-KW"/>
</dbReference>
<evidence type="ECO:0000256" key="2">
    <source>
        <dbReference type="ARBA" id="ARBA00009045"/>
    </source>
</evidence>
<gene>
    <name evidence="9" type="ORF">C5745_17275</name>
</gene>
<keyword evidence="6 7" id="KW-0472">Membrane</keyword>
<protein>
    <submittedName>
        <fullName evidence="9">Rhomboid family intramembrane serine protease</fullName>
    </submittedName>
</protein>
<feature type="transmembrane region" description="Helical" evidence="7">
    <location>
        <begin position="181"/>
        <end position="199"/>
    </location>
</feature>
<keyword evidence="5 7" id="KW-1133">Transmembrane helix</keyword>
<dbReference type="PANTHER" id="PTHR43731:SF14">
    <property type="entry name" value="PRESENILIN-ASSOCIATED RHOMBOID-LIKE PROTEIN, MITOCHONDRIAL"/>
    <property type="match status" value="1"/>
</dbReference>
<feature type="transmembrane region" description="Helical" evidence="7">
    <location>
        <begin position="120"/>
        <end position="139"/>
    </location>
</feature>
<feature type="transmembrane region" description="Helical" evidence="7">
    <location>
        <begin position="145"/>
        <end position="169"/>
    </location>
</feature>
<evidence type="ECO:0000259" key="8">
    <source>
        <dbReference type="Pfam" id="PF01694"/>
    </source>
</evidence>
<proteinExistence type="inferred from homology"/>